<dbReference type="EC" id="4.2.1.93" evidence="7"/>
<comment type="catalytic activity">
    <reaction evidence="7">
        <text>(6S)-NADHX + ATP = ADP + phosphate + NADH + H(+)</text>
        <dbReference type="Rhea" id="RHEA:19017"/>
        <dbReference type="ChEBI" id="CHEBI:15378"/>
        <dbReference type="ChEBI" id="CHEBI:30616"/>
        <dbReference type="ChEBI" id="CHEBI:43474"/>
        <dbReference type="ChEBI" id="CHEBI:57945"/>
        <dbReference type="ChEBI" id="CHEBI:64074"/>
        <dbReference type="ChEBI" id="CHEBI:456216"/>
        <dbReference type="EC" id="4.2.1.93"/>
    </reaction>
</comment>
<evidence type="ECO:0000256" key="7">
    <source>
        <dbReference type="HAMAP-Rule" id="MF_03157"/>
    </source>
</evidence>
<reference evidence="9 10" key="1">
    <citation type="submission" date="2018-11" db="EMBL/GenBank/DDBJ databases">
        <authorList>
            <consortium name="Pathogen Informatics"/>
        </authorList>
    </citation>
    <scope>NUCLEOTIDE SEQUENCE [LARGE SCALE GENOMIC DNA]</scope>
</reference>
<evidence type="ECO:0000256" key="5">
    <source>
        <dbReference type="ARBA" id="ARBA00023239"/>
    </source>
</evidence>
<dbReference type="Proteomes" id="UP000050761">
    <property type="component" value="Unassembled WGS sequence"/>
</dbReference>
<keyword evidence="7" id="KW-0597">Phosphoprotein</keyword>
<dbReference type="Pfam" id="PF01256">
    <property type="entry name" value="Carb_kinase"/>
    <property type="match status" value="1"/>
</dbReference>
<accession>A0A3P7XNH8</accession>
<keyword evidence="3" id="KW-0521">NADP</keyword>
<comment type="function">
    <text evidence="7">Catalyzes the dehydration of the S-form of NAD(P)HX at the expense of ATP, which is converted to ADP. Together with NAD(P)HX epimerase, which catalyzes the epimerization of the S- and R-forms, the enzyme allows the repair of both epimers of NAD(P)HX, a damaged form of NAD(P)H that is a result of enzymatic or heat-dependent hydration.</text>
</comment>
<dbReference type="OrthoDB" id="8110916at2759"/>
<dbReference type="PROSITE" id="PS01049">
    <property type="entry name" value="YJEF_C_1"/>
    <property type="match status" value="1"/>
</dbReference>
<feature type="domain" description="YjeF C-terminal" evidence="8">
    <location>
        <begin position="1"/>
        <end position="285"/>
    </location>
</feature>
<dbReference type="Gene3D" id="3.40.1190.20">
    <property type="match status" value="1"/>
</dbReference>
<evidence type="ECO:0000256" key="3">
    <source>
        <dbReference type="ARBA" id="ARBA00022857"/>
    </source>
</evidence>
<dbReference type="GO" id="GO:0047453">
    <property type="term" value="F:ATP-dependent NAD(P)H-hydrate dehydratase activity"/>
    <property type="evidence" value="ECO:0007669"/>
    <property type="project" value="UniProtKB-UniRule"/>
</dbReference>
<keyword evidence="10" id="KW-1185">Reference proteome</keyword>
<feature type="binding site" evidence="7">
    <location>
        <begin position="150"/>
        <end position="156"/>
    </location>
    <ligand>
        <name>(6S)-NADPHX</name>
        <dbReference type="ChEBI" id="CHEBI:64076"/>
    </ligand>
</feature>
<dbReference type="GO" id="GO:0110051">
    <property type="term" value="P:metabolite repair"/>
    <property type="evidence" value="ECO:0007669"/>
    <property type="project" value="TreeGrafter"/>
</dbReference>
<evidence type="ECO:0000313" key="11">
    <source>
        <dbReference type="WBParaSite" id="HPBE_0000410201-mRNA-1"/>
    </source>
</evidence>
<keyword evidence="5 7" id="KW-0456">Lyase</keyword>
<protein>
    <recommendedName>
        <fullName evidence="7">ATP-dependent (S)-NAD(P)H-hydrate dehydratase</fullName>
        <ecNumber evidence="7">4.2.1.93</ecNumber>
    </recommendedName>
    <alternativeName>
        <fullName evidence="7">ATP-dependent NAD(P)HX dehydratase</fullName>
    </alternativeName>
</protein>
<proteinExistence type="inferred from homology"/>
<dbReference type="PANTHER" id="PTHR12592">
    <property type="entry name" value="ATP-DEPENDENT (S)-NAD(P)H-HYDRATE DEHYDRATASE FAMILY MEMBER"/>
    <property type="match status" value="1"/>
</dbReference>
<dbReference type="PANTHER" id="PTHR12592:SF0">
    <property type="entry name" value="ATP-DEPENDENT (S)-NAD(P)H-HYDRATE DEHYDRATASE"/>
    <property type="match status" value="1"/>
</dbReference>
<dbReference type="HAMAP" id="MF_01965">
    <property type="entry name" value="NADHX_dehydratase"/>
    <property type="match status" value="1"/>
</dbReference>
<feature type="binding site" evidence="7">
    <location>
        <begin position="194"/>
        <end position="198"/>
    </location>
    <ligand>
        <name>ATP</name>
        <dbReference type="ChEBI" id="CHEBI:30616"/>
    </ligand>
</feature>
<dbReference type="AlphaFoldDB" id="A0A183FD39"/>
<feature type="binding site" evidence="7">
    <location>
        <begin position="214"/>
        <end position="223"/>
    </location>
    <ligand>
        <name>ATP</name>
        <dbReference type="ChEBI" id="CHEBI:30616"/>
    </ligand>
</feature>
<dbReference type="NCBIfam" id="TIGR00196">
    <property type="entry name" value="yjeF_cterm"/>
    <property type="match status" value="1"/>
</dbReference>
<comment type="cofactor">
    <cofactor evidence="7">
        <name>Mg(2+)</name>
        <dbReference type="ChEBI" id="CHEBI:18420"/>
    </cofactor>
</comment>
<comment type="catalytic activity">
    <reaction evidence="6 7">
        <text>(6S)-NADPHX + ATP = ADP + phosphate + NADPH + H(+)</text>
        <dbReference type="Rhea" id="RHEA:32231"/>
        <dbReference type="ChEBI" id="CHEBI:15378"/>
        <dbReference type="ChEBI" id="CHEBI:30616"/>
        <dbReference type="ChEBI" id="CHEBI:43474"/>
        <dbReference type="ChEBI" id="CHEBI:57783"/>
        <dbReference type="ChEBI" id="CHEBI:64076"/>
        <dbReference type="ChEBI" id="CHEBI:456216"/>
        <dbReference type="EC" id="4.2.1.93"/>
    </reaction>
</comment>
<evidence type="ECO:0000313" key="10">
    <source>
        <dbReference type="Proteomes" id="UP000050761"/>
    </source>
</evidence>
<dbReference type="WBParaSite" id="HPBE_0000410201-mRNA-1">
    <property type="protein sequence ID" value="HPBE_0000410201-mRNA-1"/>
    <property type="gene ID" value="HPBE_0000410201"/>
</dbReference>
<dbReference type="InterPro" id="IPR000631">
    <property type="entry name" value="CARKD"/>
</dbReference>
<evidence type="ECO:0000259" key="8">
    <source>
        <dbReference type="PROSITE" id="PS51383"/>
    </source>
</evidence>
<keyword evidence="4 7" id="KW-0520">NAD</keyword>
<dbReference type="GO" id="GO:0005524">
    <property type="term" value="F:ATP binding"/>
    <property type="evidence" value="ECO:0007669"/>
    <property type="project" value="UniProtKB-KW"/>
</dbReference>
<dbReference type="SUPFAM" id="SSF53613">
    <property type="entry name" value="Ribokinase-like"/>
    <property type="match status" value="1"/>
</dbReference>
<dbReference type="EMBL" id="UZAH01025272">
    <property type="protein sequence ID" value="VDO60064.1"/>
    <property type="molecule type" value="Genomic_DNA"/>
</dbReference>
<sequence length="309" mass="33612">MRHFELLCQLTSKYRLLKGSCGKIAVIGGSIEYTGAPFFAAISALRLGADLVHVICAPEAAPIIKAYSPELIVHPGLEPESVVQKLERMDAVVLGPGLGRNPLTQPLFDSVVDFVKRTDVPFVVDADGLWFLNETVHDVPALPSAIYTPNIVEFSRLCESALQERDVLYVMDQGQLQTLASRLSDRLGTSLFLKGRVDIIANPGGEVVIGDDEGCPRRCGGQGDVTSGTLAMFLFWASRLEAKIAASLASSQLVRRCAKMAYSSIGRSMITTDLIAHLPAVLREIDRTAPVDFSIFFSTFERHAGDYVL</sequence>
<organism evidence="10 11">
    <name type="scientific">Heligmosomoides polygyrus</name>
    <name type="common">Parasitic roundworm</name>
    <dbReference type="NCBI Taxonomy" id="6339"/>
    <lineage>
        <taxon>Eukaryota</taxon>
        <taxon>Metazoa</taxon>
        <taxon>Ecdysozoa</taxon>
        <taxon>Nematoda</taxon>
        <taxon>Chromadorea</taxon>
        <taxon>Rhabditida</taxon>
        <taxon>Rhabditina</taxon>
        <taxon>Rhabditomorpha</taxon>
        <taxon>Strongyloidea</taxon>
        <taxon>Heligmosomidae</taxon>
        <taxon>Heligmosomoides</taxon>
    </lineage>
</organism>
<evidence type="ECO:0000313" key="9">
    <source>
        <dbReference type="EMBL" id="VDO60064.1"/>
    </source>
</evidence>
<evidence type="ECO:0000256" key="1">
    <source>
        <dbReference type="ARBA" id="ARBA00022741"/>
    </source>
</evidence>
<name>A0A183FD39_HELPZ</name>
<comment type="similarity">
    <text evidence="7">Belongs to the NnrD/CARKD family.</text>
</comment>
<dbReference type="InterPro" id="IPR017953">
    <property type="entry name" value="Carbohydrate_kinase_pred_CS"/>
</dbReference>
<accession>A0A183FD39</accession>
<evidence type="ECO:0000256" key="2">
    <source>
        <dbReference type="ARBA" id="ARBA00022840"/>
    </source>
</evidence>
<dbReference type="InterPro" id="IPR029056">
    <property type="entry name" value="Ribokinase-like"/>
</dbReference>
<feature type="binding site" evidence="7">
    <location>
        <position position="224"/>
    </location>
    <ligand>
        <name>(6S)-NADPHX</name>
        <dbReference type="ChEBI" id="CHEBI:64076"/>
    </ligand>
</feature>
<dbReference type="GO" id="GO:0046496">
    <property type="term" value="P:nicotinamide nucleotide metabolic process"/>
    <property type="evidence" value="ECO:0007669"/>
    <property type="project" value="UniProtKB-UniRule"/>
</dbReference>
<reference evidence="11" key="2">
    <citation type="submission" date="2019-09" db="UniProtKB">
        <authorList>
            <consortium name="WormBaseParasite"/>
        </authorList>
    </citation>
    <scope>IDENTIFICATION</scope>
</reference>
<keyword evidence="2 7" id="KW-0067">ATP-binding</keyword>
<feature type="binding site" evidence="7">
    <location>
        <position position="97"/>
    </location>
    <ligand>
        <name>(6S)-NADPHX</name>
        <dbReference type="ChEBI" id="CHEBI:64076"/>
    </ligand>
</feature>
<dbReference type="PROSITE" id="PS51383">
    <property type="entry name" value="YJEF_C_3"/>
    <property type="match status" value="1"/>
</dbReference>
<gene>
    <name evidence="9" type="ORF">HPBE_LOCUS4103</name>
</gene>
<dbReference type="CDD" id="cd01171">
    <property type="entry name" value="YXKO-related"/>
    <property type="match status" value="1"/>
</dbReference>
<dbReference type="PROSITE" id="PS01050">
    <property type="entry name" value="YJEF_C_2"/>
    <property type="match status" value="1"/>
</dbReference>
<keyword evidence="1 7" id="KW-0547">Nucleotide-binding</keyword>
<evidence type="ECO:0000256" key="6">
    <source>
        <dbReference type="ARBA" id="ARBA00047472"/>
    </source>
</evidence>
<evidence type="ECO:0000256" key="4">
    <source>
        <dbReference type="ARBA" id="ARBA00023027"/>
    </source>
</evidence>